<dbReference type="AlphaFoldDB" id="A0AA38RKE5"/>
<protein>
    <submittedName>
        <fullName evidence="1">Uncharacterized protein</fullName>
    </submittedName>
</protein>
<reference evidence="1" key="1">
    <citation type="submission" date="2022-07" db="EMBL/GenBank/DDBJ databases">
        <title>Fungi with potential for degradation of polypropylene.</title>
        <authorList>
            <person name="Gostincar C."/>
        </authorList>
    </citation>
    <scope>NUCLEOTIDE SEQUENCE</scope>
    <source>
        <strain evidence="1">EXF-13308</strain>
    </source>
</reference>
<comment type="caution">
    <text evidence="1">The sequence shown here is derived from an EMBL/GenBank/DDBJ whole genome shotgun (WGS) entry which is preliminary data.</text>
</comment>
<organism evidence="1 2">
    <name type="scientific">Pleurostoma richardsiae</name>
    <dbReference type="NCBI Taxonomy" id="41990"/>
    <lineage>
        <taxon>Eukaryota</taxon>
        <taxon>Fungi</taxon>
        <taxon>Dikarya</taxon>
        <taxon>Ascomycota</taxon>
        <taxon>Pezizomycotina</taxon>
        <taxon>Sordariomycetes</taxon>
        <taxon>Sordariomycetidae</taxon>
        <taxon>Calosphaeriales</taxon>
        <taxon>Pleurostomataceae</taxon>
        <taxon>Pleurostoma</taxon>
    </lineage>
</organism>
<accession>A0AA38RKE5</accession>
<proteinExistence type="predicted"/>
<dbReference type="EMBL" id="JANBVO010000019">
    <property type="protein sequence ID" value="KAJ9143351.1"/>
    <property type="molecule type" value="Genomic_DNA"/>
</dbReference>
<sequence length="260" mass="28613">MFGQVYRSGYVDVAKAMPSAPEGTALLPLSERPLLTLYTGQQLLDTLIALANIMFANVVDGSTPQLSLYAVQFGGQLVPVFAVMMVESLRDGISNHNSDLWGYLMQMIGYARTMPVYCCFHLLTSPAATSDVEAIRPRSVMPLNLRAVVPPFSLGYGLLSFLFAYPFSSRSLRQWLCAIWQGFPHYVVGMQYLVSRFLRSRESEPLPSSAALPETRHRDSKALSRVYGFAFGVAAVRSSAPLLSSPQLGSARASFQKAQR</sequence>
<keyword evidence="2" id="KW-1185">Reference proteome</keyword>
<gene>
    <name evidence="1" type="ORF">NKR23_g6516</name>
</gene>
<dbReference type="Proteomes" id="UP001174694">
    <property type="component" value="Unassembled WGS sequence"/>
</dbReference>
<evidence type="ECO:0000313" key="1">
    <source>
        <dbReference type="EMBL" id="KAJ9143351.1"/>
    </source>
</evidence>
<evidence type="ECO:0000313" key="2">
    <source>
        <dbReference type="Proteomes" id="UP001174694"/>
    </source>
</evidence>
<name>A0AA38RKE5_9PEZI</name>